<protein>
    <submittedName>
        <fullName evidence="1">Uncharacterized protein</fullName>
    </submittedName>
</protein>
<proteinExistence type="predicted"/>
<keyword evidence="2" id="KW-1185">Reference proteome</keyword>
<dbReference type="EMBL" id="JBBWUH010000004">
    <property type="protein sequence ID" value="KAK8169851.1"/>
    <property type="molecule type" value="Genomic_DNA"/>
</dbReference>
<evidence type="ECO:0000313" key="1">
    <source>
        <dbReference type="EMBL" id="KAK8169851.1"/>
    </source>
</evidence>
<organism evidence="1 2">
    <name type="scientific">Phyllosticta citrichinensis</name>
    <dbReference type="NCBI Taxonomy" id="1130410"/>
    <lineage>
        <taxon>Eukaryota</taxon>
        <taxon>Fungi</taxon>
        <taxon>Dikarya</taxon>
        <taxon>Ascomycota</taxon>
        <taxon>Pezizomycotina</taxon>
        <taxon>Dothideomycetes</taxon>
        <taxon>Dothideomycetes incertae sedis</taxon>
        <taxon>Botryosphaeriales</taxon>
        <taxon>Phyllostictaceae</taxon>
        <taxon>Phyllosticta</taxon>
    </lineage>
</organism>
<accession>A0ABR1XWU8</accession>
<sequence>MWCRGSMCRCGVSTTPSPAWLFTYGCSRNRPDLGSIPSIASMMLPRSARIIDYFLLFCGYTTGRNDEGKETQHHQGDVGELFWNLSRTGNSSARHQHSRTLSITDVPCCSRLLRRQHARQRHASILTSASSSIEQCCRQRGKTHLFSKEWAHCVNLPLQSTKAVAFHGAARAPAMLCIPVLENI</sequence>
<gene>
    <name evidence="1" type="ORF">IWX90DRAFT_191125</name>
</gene>
<comment type="caution">
    <text evidence="1">The sequence shown here is derived from an EMBL/GenBank/DDBJ whole genome shotgun (WGS) entry which is preliminary data.</text>
</comment>
<evidence type="ECO:0000313" key="2">
    <source>
        <dbReference type="Proteomes" id="UP001456524"/>
    </source>
</evidence>
<dbReference type="PROSITE" id="PS51257">
    <property type="entry name" value="PROKAR_LIPOPROTEIN"/>
    <property type="match status" value="1"/>
</dbReference>
<name>A0ABR1XWU8_9PEZI</name>
<reference evidence="1 2" key="1">
    <citation type="journal article" date="2022" name="G3 (Bethesda)">
        <title>Enemy or ally: a genomic approach to elucidate the lifestyle of Phyllosticta citrichinaensis.</title>
        <authorList>
            <person name="Buijs V.A."/>
            <person name="Groenewald J.Z."/>
            <person name="Haridas S."/>
            <person name="LaButti K.M."/>
            <person name="Lipzen A."/>
            <person name="Martin F.M."/>
            <person name="Barry K."/>
            <person name="Grigoriev I.V."/>
            <person name="Crous P.W."/>
            <person name="Seidl M.F."/>
        </authorList>
    </citation>
    <scope>NUCLEOTIDE SEQUENCE [LARGE SCALE GENOMIC DNA]</scope>
    <source>
        <strain evidence="1 2">CBS 129764</strain>
    </source>
</reference>
<dbReference type="Proteomes" id="UP001456524">
    <property type="component" value="Unassembled WGS sequence"/>
</dbReference>